<dbReference type="EMBL" id="BAAAND010000008">
    <property type="protein sequence ID" value="GAA1596995.1"/>
    <property type="molecule type" value="Genomic_DNA"/>
</dbReference>
<gene>
    <name evidence="1" type="ORF">GCM10009742_49920</name>
</gene>
<sequence length="69" mass="7445">MPVRCGGAVLVHKDEPVDLPDLACAQPLGSVNKPWGPGICCCPDLSHQCQKQDLAAYDSCLRIRVIRVS</sequence>
<organism evidence="1 2">
    <name type="scientific">Kribbella karoonensis</name>
    <dbReference type="NCBI Taxonomy" id="324851"/>
    <lineage>
        <taxon>Bacteria</taxon>
        <taxon>Bacillati</taxon>
        <taxon>Actinomycetota</taxon>
        <taxon>Actinomycetes</taxon>
        <taxon>Propionibacteriales</taxon>
        <taxon>Kribbellaceae</taxon>
        <taxon>Kribbella</taxon>
    </lineage>
</organism>
<evidence type="ECO:0000313" key="1">
    <source>
        <dbReference type="EMBL" id="GAA1596995.1"/>
    </source>
</evidence>
<proteinExistence type="predicted"/>
<evidence type="ECO:0000313" key="2">
    <source>
        <dbReference type="Proteomes" id="UP001500190"/>
    </source>
</evidence>
<accession>A0ABN2E6Q2</accession>
<protein>
    <submittedName>
        <fullName evidence="1">Uncharacterized protein</fullName>
    </submittedName>
</protein>
<reference evidence="1 2" key="1">
    <citation type="journal article" date="2019" name="Int. J. Syst. Evol. Microbiol.">
        <title>The Global Catalogue of Microorganisms (GCM) 10K type strain sequencing project: providing services to taxonomists for standard genome sequencing and annotation.</title>
        <authorList>
            <consortium name="The Broad Institute Genomics Platform"/>
            <consortium name="The Broad Institute Genome Sequencing Center for Infectious Disease"/>
            <person name="Wu L."/>
            <person name="Ma J."/>
        </authorList>
    </citation>
    <scope>NUCLEOTIDE SEQUENCE [LARGE SCALE GENOMIC DNA]</scope>
    <source>
        <strain evidence="1 2">JCM 14304</strain>
    </source>
</reference>
<comment type="caution">
    <text evidence="1">The sequence shown here is derived from an EMBL/GenBank/DDBJ whole genome shotgun (WGS) entry which is preliminary data.</text>
</comment>
<dbReference type="Proteomes" id="UP001500190">
    <property type="component" value="Unassembled WGS sequence"/>
</dbReference>
<keyword evidence="2" id="KW-1185">Reference proteome</keyword>
<name>A0ABN2E6Q2_9ACTN</name>